<evidence type="ECO:0000313" key="1">
    <source>
        <dbReference type="EMBL" id="JAH46982.1"/>
    </source>
</evidence>
<proteinExistence type="predicted"/>
<accession>A0A0E9T0G2</accession>
<dbReference type="AlphaFoldDB" id="A0A0E9T0G2"/>
<organism evidence="1">
    <name type="scientific">Anguilla anguilla</name>
    <name type="common">European freshwater eel</name>
    <name type="synonym">Muraena anguilla</name>
    <dbReference type="NCBI Taxonomy" id="7936"/>
    <lineage>
        <taxon>Eukaryota</taxon>
        <taxon>Metazoa</taxon>
        <taxon>Chordata</taxon>
        <taxon>Craniata</taxon>
        <taxon>Vertebrata</taxon>
        <taxon>Euteleostomi</taxon>
        <taxon>Actinopterygii</taxon>
        <taxon>Neopterygii</taxon>
        <taxon>Teleostei</taxon>
        <taxon>Anguilliformes</taxon>
        <taxon>Anguillidae</taxon>
        <taxon>Anguilla</taxon>
    </lineage>
</organism>
<reference evidence="1" key="1">
    <citation type="submission" date="2014-11" db="EMBL/GenBank/DDBJ databases">
        <authorList>
            <person name="Amaro Gonzalez C."/>
        </authorList>
    </citation>
    <scope>NUCLEOTIDE SEQUENCE</scope>
</reference>
<protein>
    <submittedName>
        <fullName evidence="1">Uncharacterized protein</fullName>
    </submittedName>
</protein>
<dbReference type="EMBL" id="GBXM01061595">
    <property type="protein sequence ID" value="JAH46982.1"/>
    <property type="molecule type" value="Transcribed_RNA"/>
</dbReference>
<name>A0A0E9T0G2_ANGAN</name>
<reference evidence="1" key="2">
    <citation type="journal article" date="2015" name="Fish Shellfish Immunol.">
        <title>Early steps in the European eel (Anguilla anguilla)-Vibrio vulnificus interaction in the gills: Role of the RtxA13 toxin.</title>
        <authorList>
            <person name="Callol A."/>
            <person name="Pajuelo D."/>
            <person name="Ebbesson L."/>
            <person name="Teles M."/>
            <person name="MacKenzie S."/>
            <person name="Amaro C."/>
        </authorList>
    </citation>
    <scope>NUCLEOTIDE SEQUENCE</scope>
</reference>
<sequence length="32" mass="3730">MIPHLIYLGYAHKQKGLSISNESHGFFHRNFS</sequence>